<dbReference type="PANTHER" id="PTHR24252:SF17">
    <property type="entry name" value="SUPPRESSOR OF TUMORIGENICITY 14 PROTEIN HOMOLOG-RELATED"/>
    <property type="match status" value="1"/>
</dbReference>
<evidence type="ECO:0000259" key="6">
    <source>
        <dbReference type="PROSITE" id="PS50240"/>
    </source>
</evidence>
<reference evidence="7" key="3">
    <citation type="submission" date="2025-09" db="UniProtKB">
        <authorList>
            <consortium name="Ensembl"/>
        </authorList>
    </citation>
    <scope>IDENTIFICATION</scope>
</reference>
<evidence type="ECO:0000313" key="8">
    <source>
        <dbReference type="Proteomes" id="UP000694580"/>
    </source>
</evidence>
<protein>
    <recommendedName>
        <fullName evidence="6">Peptidase S1 domain-containing protein</fullName>
    </recommendedName>
</protein>
<dbReference type="PROSITE" id="PS50240">
    <property type="entry name" value="TRYPSIN_DOM"/>
    <property type="match status" value="1"/>
</dbReference>
<dbReference type="PRINTS" id="PR00722">
    <property type="entry name" value="CHYMOTRYPSIN"/>
</dbReference>
<dbReference type="AlphaFoldDB" id="A0AAY4DPW6"/>
<accession>A0AAY4DPW6</accession>
<dbReference type="GO" id="GO:0006508">
    <property type="term" value="P:proteolysis"/>
    <property type="evidence" value="ECO:0007669"/>
    <property type="project" value="UniProtKB-KW"/>
</dbReference>
<keyword evidence="3 5" id="KW-0720">Serine protease</keyword>
<dbReference type="Ensembl" id="ENSDCDT00010057471.1">
    <property type="protein sequence ID" value="ENSDCDP00010047249.1"/>
    <property type="gene ID" value="ENSDCDG00010028640.1"/>
</dbReference>
<dbReference type="InterPro" id="IPR018114">
    <property type="entry name" value="TRYPSIN_HIS"/>
</dbReference>
<reference evidence="7 8" key="1">
    <citation type="submission" date="2020-06" db="EMBL/GenBank/DDBJ databases">
        <authorList>
            <consortium name="Wellcome Sanger Institute Data Sharing"/>
        </authorList>
    </citation>
    <scope>NUCLEOTIDE SEQUENCE [LARGE SCALE GENOMIC DNA]</scope>
</reference>
<keyword evidence="1 5" id="KW-0645">Protease</keyword>
<organism evidence="7 8">
    <name type="scientific">Denticeps clupeoides</name>
    <name type="common">denticle herring</name>
    <dbReference type="NCBI Taxonomy" id="299321"/>
    <lineage>
        <taxon>Eukaryota</taxon>
        <taxon>Metazoa</taxon>
        <taxon>Chordata</taxon>
        <taxon>Craniata</taxon>
        <taxon>Vertebrata</taxon>
        <taxon>Euteleostomi</taxon>
        <taxon>Actinopterygii</taxon>
        <taxon>Neopterygii</taxon>
        <taxon>Teleostei</taxon>
        <taxon>Clupei</taxon>
        <taxon>Clupeiformes</taxon>
        <taxon>Denticipitoidei</taxon>
        <taxon>Denticipitidae</taxon>
        <taxon>Denticeps</taxon>
    </lineage>
</organism>
<evidence type="ECO:0000256" key="1">
    <source>
        <dbReference type="ARBA" id="ARBA00022670"/>
    </source>
</evidence>
<name>A0AAY4DPW6_9TELE</name>
<dbReference type="Gene3D" id="2.40.10.10">
    <property type="entry name" value="Trypsin-like serine proteases"/>
    <property type="match status" value="2"/>
</dbReference>
<dbReference type="InterPro" id="IPR001254">
    <property type="entry name" value="Trypsin_dom"/>
</dbReference>
<dbReference type="Pfam" id="PF00089">
    <property type="entry name" value="Trypsin"/>
    <property type="match status" value="1"/>
</dbReference>
<evidence type="ECO:0000256" key="3">
    <source>
        <dbReference type="ARBA" id="ARBA00022825"/>
    </source>
</evidence>
<dbReference type="GO" id="GO:0004252">
    <property type="term" value="F:serine-type endopeptidase activity"/>
    <property type="evidence" value="ECO:0007669"/>
    <property type="project" value="InterPro"/>
</dbReference>
<dbReference type="GeneTree" id="ENSGT00940000159993"/>
<dbReference type="PANTHER" id="PTHR24252">
    <property type="entry name" value="ACROSIN-RELATED"/>
    <property type="match status" value="1"/>
</dbReference>
<evidence type="ECO:0000256" key="2">
    <source>
        <dbReference type="ARBA" id="ARBA00022801"/>
    </source>
</evidence>
<dbReference type="FunFam" id="2.40.10.10:FF:000003">
    <property type="entry name" value="Transmembrane serine protease 3"/>
    <property type="match status" value="1"/>
</dbReference>
<proteinExistence type="predicted"/>
<dbReference type="SMART" id="SM00020">
    <property type="entry name" value="Tryp_SPc"/>
    <property type="match status" value="1"/>
</dbReference>
<dbReference type="SUPFAM" id="SSF50494">
    <property type="entry name" value="Trypsin-like serine proteases"/>
    <property type="match status" value="1"/>
</dbReference>
<dbReference type="InterPro" id="IPR033116">
    <property type="entry name" value="TRYPSIN_SER"/>
</dbReference>
<sequence length="301" mass="32713">MQLFKTKQVPFLISQTVPTDRMKHIAVRPVHSYLNSALSFKSKIKKQLFSSQLLACGTRPAMNSRVVGGEASRRGELPWQVSLRLHGRHTCGASILGSRWLVSAAHCFERLVSLQIVFFLFDSMTRPLGQWWPSEAGATTIGIKSLIVSPDYNPVTTDNDVTVLELQTPLTFSSYVQPVCLPSASHVFNPGKNCVVSGWGAIDQSSYDMTPSLLKAVVKIIDTNVCNKPAIYHGSITQNMMCAGFLEGKVDSCQGDSGGPLVCEESPGQFFLAGVVSWGIGCAQVNKPGVYSRVTKLTVVS</sequence>
<dbReference type="Proteomes" id="UP000694580">
    <property type="component" value="Chromosome 13"/>
</dbReference>
<dbReference type="PROSITE" id="PS00134">
    <property type="entry name" value="TRYPSIN_HIS"/>
    <property type="match status" value="1"/>
</dbReference>
<dbReference type="CDD" id="cd00190">
    <property type="entry name" value="Tryp_SPc"/>
    <property type="match status" value="1"/>
</dbReference>
<keyword evidence="4" id="KW-1015">Disulfide bond</keyword>
<keyword evidence="8" id="KW-1185">Reference proteome</keyword>
<evidence type="ECO:0000256" key="4">
    <source>
        <dbReference type="ARBA" id="ARBA00023157"/>
    </source>
</evidence>
<feature type="domain" description="Peptidase S1" evidence="6">
    <location>
        <begin position="66"/>
        <end position="301"/>
    </location>
</feature>
<dbReference type="InterPro" id="IPR001314">
    <property type="entry name" value="Peptidase_S1A"/>
</dbReference>
<dbReference type="PROSITE" id="PS00135">
    <property type="entry name" value="TRYPSIN_SER"/>
    <property type="match status" value="1"/>
</dbReference>
<evidence type="ECO:0000313" key="7">
    <source>
        <dbReference type="Ensembl" id="ENSDCDP00010047249.1"/>
    </source>
</evidence>
<dbReference type="InterPro" id="IPR009003">
    <property type="entry name" value="Peptidase_S1_PA"/>
</dbReference>
<evidence type="ECO:0000256" key="5">
    <source>
        <dbReference type="RuleBase" id="RU363034"/>
    </source>
</evidence>
<reference evidence="7" key="2">
    <citation type="submission" date="2025-08" db="UniProtKB">
        <authorList>
            <consortium name="Ensembl"/>
        </authorList>
    </citation>
    <scope>IDENTIFICATION</scope>
</reference>
<dbReference type="InterPro" id="IPR043504">
    <property type="entry name" value="Peptidase_S1_PA_chymotrypsin"/>
</dbReference>
<keyword evidence="2 5" id="KW-0378">Hydrolase</keyword>